<dbReference type="GO" id="GO:0001671">
    <property type="term" value="F:ATPase activator activity"/>
    <property type="evidence" value="ECO:0007669"/>
    <property type="project" value="EnsemblFungi"/>
</dbReference>
<dbReference type="STRING" id="683960.A0A1E3P0C6"/>
<dbReference type="GO" id="GO:0034462">
    <property type="term" value="P:small-subunit processome assembly"/>
    <property type="evidence" value="ECO:0007669"/>
    <property type="project" value="EnsemblFungi"/>
</dbReference>
<keyword evidence="5" id="KW-0694">RNA-binding</keyword>
<evidence type="ECO:0000256" key="3">
    <source>
        <dbReference type="ARBA" id="ARBA00013906"/>
    </source>
</evidence>
<name>A0A1E3P0C6_WICAA</name>
<evidence type="ECO:0000313" key="9">
    <source>
        <dbReference type="EMBL" id="ODQ58690.1"/>
    </source>
</evidence>
<feature type="region of interest" description="Disordered" evidence="8">
    <location>
        <begin position="254"/>
        <end position="298"/>
    </location>
</feature>
<feature type="compositionally biased region" description="Basic and acidic residues" evidence="8">
    <location>
        <begin position="73"/>
        <end position="86"/>
    </location>
</feature>
<dbReference type="InterPro" id="IPR039119">
    <property type="entry name" value="ABT1/Esf2"/>
</dbReference>
<dbReference type="GO" id="GO:0003723">
    <property type="term" value="F:RNA binding"/>
    <property type="evidence" value="ECO:0007669"/>
    <property type="project" value="UniProtKB-KW"/>
</dbReference>
<dbReference type="GO" id="GO:0032040">
    <property type="term" value="C:small-subunit processome"/>
    <property type="evidence" value="ECO:0007669"/>
    <property type="project" value="EnsemblFungi"/>
</dbReference>
<protein>
    <recommendedName>
        <fullName evidence="3">Pre-rRNA-processing protein ESF2</fullName>
    </recommendedName>
    <alternativeName>
        <fullName evidence="7">18S rRNA factor 2</fullName>
    </alternativeName>
    <alternativeName>
        <fullName evidence="4">Pre-rRNA-processing protein esf2</fullName>
    </alternativeName>
</protein>
<dbReference type="GO" id="GO:0000472">
    <property type="term" value="P:endonucleolytic cleavage to generate mature 5'-end of SSU-rRNA from (SSU-rRNA, 5.8S rRNA, LSU-rRNA)"/>
    <property type="evidence" value="ECO:0007669"/>
    <property type="project" value="EnsemblFungi"/>
</dbReference>
<comment type="subcellular location">
    <subcellularLocation>
        <location evidence="1">Nucleus</location>
        <location evidence="1">Nucleolus</location>
    </subcellularLocation>
</comment>
<dbReference type="PANTHER" id="PTHR12311:SF7">
    <property type="entry name" value="ACTIVATOR OF BASAL TRANSCRIPTION 1"/>
    <property type="match status" value="1"/>
</dbReference>
<dbReference type="InterPro" id="IPR035979">
    <property type="entry name" value="RBD_domain_sf"/>
</dbReference>
<evidence type="ECO:0000256" key="7">
    <source>
        <dbReference type="ARBA" id="ARBA00032634"/>
    </source>
</evidence>
<reference evidence="9 10" key="1">
    <citation type="journal article" date="2016" name="Proc. Natl. Acad. Sci. U.S.A.">
        <title>Comparative genomics of biotechnologically important yeasts.</title>
        <authorList>
            <person name="Riley R."/>
            <person name="Haridas S."/>
            <person name="Wolfe K.H."/>
            <person name="Lopes M.R."/>
            <person name="Hittinger C.T."/>
            <person name="Goeker M."/>
            <person name="Salamov A.A."/>
            <person name="Wisecaver J.H."/>
            <person name="Long T.M."/>
            <person name="Calvey C.H."/>
            <person name="Aerts A.L."/>
            <person name="Barry K.W."/>
            <person name="Choi C."/>
            <person name="Clum A."/>
            <person name="Coughlan A.Y."/>
            <person name="Deshpande S."/>
            <person name="Douglass A.P."/>
            <person name="Hanson S.J."/>
            <person name="Klenk H.-P."/>
            <person name="LaButti K.M."/>
            <person name="Lapidus A."/>
            <person name="Lindquist E.A."/>
            <person name="Lipzen A.M."/>
            <person name="Meier-Kolthoff J.P."/>
            <person name="Ohm R.A."/>
            <person name="Otillar R.P."/>
            <person name="Pangilinan J.L."/>
            <person name="Peng Y."/>
            <person name="Rokas A."/>
            <person name="Rosa C.A."/>
            <person name="Scheuner C."/>
            <person name="Sibirny A.A."/>
            <person name="Slot J.C."/>
            <person name="Stielow J.B."/>
            <person name="Sun H."/>
            <person name="Kurtzman C.P."/>
            <person name="Blackwell M."/>
            <person name="Grigoriev I.V."/>
            <person name="Jeffries T.W."/>
        </authorList>
    </citation>
    <scope>NUCLEOTIDE SEQUENCE [LARGE SCALE GENOMIC DNA]</scope>
    <source>
        <strain evidence="10">ATCC 58044 / CBS 1984 / NCYC 433 / NRRL Y-366-8</strain>
    </source>
</reference>
<organism evidence="9 10">
    <name type="scientific">Wickerhamomyces anomalus (strain ATCC 58044 / CBS 1984 / NCYC 433 / NRRL Y-366-8)</name>
    <name type="common">Yeast</name>
    <name type="synonym">Hansenula anomala</name>
    <dbReference type="NCBI Taxonomy" id="683960"/>
    <lineage>
        <taxon>Eukaryota</taxon>
        <taxon>Fungi</taxon>
        <taxon>Dikarya</taxon>
        <taxon>Ascomycota</taxon>
        <taxon>Saccharomycotina</taxon>
        <taxon>Saccharomycetes</taxon>
        <taxon>Phaffomycetales</taxon>
        <taxon>Wickerhamomycetaceae</taxon>
        <taxon>Wickerhamomyces</taxon>
    </lineage>
</organism>
<feature type="compositionally biased region" description="Acidic residues" evidence="8">
    <location>
        <begin position="57"/>
        <end position="72"/>
    </location>
</feature>
<dbReference type="Gene3D" id="3.30.70.330">
    <property type="match status" value="1"/>
</dbReference>
<feature type="region of interest" description="Disordered" evidence="8">
    <location>
        <begin position="1"/>
        <end position="86"/>
    </location>
</feature>
<gene>
    <name evidence="9" type="ORF">WICANDRAFT_54751</name>
</gene>
<evidence type="ECO:0000256" key="8">
    <source>
        <dbReference type="SAM" id="MobiDB-lite"/>
    </source>
</evidence>
<evidence type="ECO:0000256" key="1">
    <source>
        <dbReference type="ARBA" id="ARBA00004604"/>
    </source>
</evidence>
<dbReference type="AlphaFoldDB" id="A0A1E3P0C6"/>
<dbReference type="OrthoDB" id="287393at2759"/>
<evidence type="ECO:0000256" key="5">
    <source>
        <dbReference type="ARBA" id="ARBA00022884"/>
    </source>
</evidence>
<dbReference type="InterPro" id="IPR012677">
    <property type="entry name" value="Nucleotide-bd_a/b_plait_sf"/>
</dbReference>
<dbReference type="CDD" id="cd12263">
    <property type="entry name" value="RRM_ABT1_like"/>
    <property type="match status" value="1"/>
</dbReference>
<dbReference type="EMBL" id="KV454211">
    <property type="protein sequence ID" value="ODQ58690.1"/>
    <property type="molecule type" value="Genomic_DNA"/>
</dbReference>
<dbReference type="RefSeq" id="XP_019037897.1">
    <property type="nucleotide sequence ID" value="XM_019182747.1"/>
</dbReference>
<dbReference type="GO" id="GO:0000447">
    <property type="term" value="P:endonucleolytic cleavage in ITS1 to separate SSU-rRNA from 5.8S rRNA and LSU-rRNA from tricistronic rRNA transcript (SSU-rRNA, 5.8S rRNA, LSU-rRNA)"/>
    <property type="evidence" value="ECO:0007669"/>
    <property type="project" value="EnsemblFungi"/>
</dbReference>
<evidence type="ECO:0000313" key="10">
    <source>
        <dbReference type="Proteomes" id="UP000094112"/>
    </source>
</evidence>
<dbReference type="SUPFAM" id="SSF54928">
    <property type="entry name" value="RNA-binding domain, RBD"/>
    <property type="match status" value="1"/>
</dbReference>
<dbReference type="PANTHER" id="PTHR12311">
    <property type="entry name" value="ACTIVATOR OF BASAL TRANSCRIPTION 1"/>
    <property type="match status" value="1"/>
</dbReference>
<keyword evidence="10" id="KW-1185">Reference proteome</keyword>
<evidence type="ECO:0000256" key="2">
    <source>
        <dbReference type="ARBA" id="ARBA00005819"/>
    </source>
</evidence>
<feature type="compositionally biased region" description="Basic and acidic residues" evidence="8">
    <location>
        <begin position="254"/>
        <end position="280"/>
    </location>
</feature>
<dbReference type="GeneID" id="30199993"/>
<comment type="similarity">
    <text evidence="2">Belongs to the ESF2/ABP1 family.</text>
</comment>
<evidence type="ECO:0000256" key="6">
    <source>
        <dbReference type="ARBA" id="ARBA00023242"/>
    </source>
</evidence>
<proteinExistence type="inferred from homology"/>
<dbReference type="Proteomes" id="UP000094112">
    <property type="component" value="Unassembled WGS sequence"/>
</dbReference>
<evidence type="ECO:0000256" key="4">
    <source>
        <dbReference type="ARBA" id="ARBA00021800"/>
    </source>
</evidence>
<accession>A0A1E3P0C6</accession>
<keyword evidence="6" id="KW-0539">Nucleus</keyword>
<sequence>MDKFIGHSDEEEDGFHSLGSDEELYSGNPQTLESDVESDEEDQKTKKVSKKNTFDAFGDEEDEDEEVEDEEPAQERESKKSDEQKNINELFRKSKLLKLKAKKPKGKTGVVYLSKIPPYMKPAKMRQILSRFGEVDRLFLKREAQHRYKQRLMQGGNKKIKYEEGWAEFIKKKDAKICADSLNGNKLGGKKGNFYYDDIMNVKYLSGFKWADLTEQISRENEIRQSKLQMEISQAAKLNKAFIRNVEKSKMIENIKSKKKTDNKDAAKDDEIRRTFEQRKVNTTRADAPEKFKKSTTNSKLDNVLSRVF</sequence>
<dbReference type="InterPro" id="IPR034353">
    <property type="entry name" value="ABT1/ESF2_RRM"/>
</dbReference>
<dbReference type="GO" id="GO:0000480">
    <property type="term" value="P:endonucleolytic cleavage in 5'-ETS of tricistronic rRNA transcript (SSU-rRNA, 5.8S rRNA, LSU-rRNA)"/>
    <property type="evidence" value="ECO:0007669"/>
    <property type="project" value="EnsemblFungi"/>
</dbReference>